<accession>A0A1G1Y4A9</accession>
<evidence type="ECO:0000313" key="2">
    <source>
        <dbReference type="EMBL" id="OGY47138.1"/>
    </source>
</evidence>
<proteinExistence type="predicted"/>
<dbReference type="AlphaFoldDB" id="A0A1G1Y4A9"/>
<gene>
    <name evidence="2" type="ORF">A3J62_01800</name>
</gene>
<name>A0A1G1Y4A9_9BACT</name>
<keyword evidence="1" id="KW-0472">Membrane</keyword>
<sequence length="85" mass="9854">MRAKGRILPLKLLITFGYKSNCRRHKNFLKFHIMLAVFSVLLTSKVPQKCWGGKFSITLIMLFIPLAMTLSCHPKPRGDFDIFRD</sequence>
<organism evidence="2 3">
    <name type="scientific">Candidatus Buchananbacteria bacterium RIFCSPHIGHO2_02_FULL_38_8</name>
    <dbReference type="NCBI Taxonomy" id="1797538"/>
    <lineage>
        <taxon>Bacteria</taxon>
        <taxon>Candidatus Buchananiibacteriota</taxon>
    </lineage>
</organism>
<protein>
    <submittedName>
        <fullName evidence="2">Uncharacterized protein</fullName>
    </submittedName>
</protein>
<feature type="transmembrane region" description="Helical" evidence="1">
    <location>
        <begin position="51"/>
        <end position="70"/>
    </location>
</feature>
<evidence type="ECO:0000313" key="3">
    <source>
        <dbReference type="Proteomes" id="UP000178747"/>
    </source>
</evidence>
<keyword evidence="1" id="KW-1133">Transmembrane helix</keyword>
<reference evidence="2 3" key="1">
    <citation type="journal article" date="2016" name="Nat. Commun.">
        <title>Thousands of microbial genomes shed light on interconnected biogeochemical processes in an aquifer system.</title>
        <authorList>
            <person name="Anantharaman K."/>
            <person name="Brown C.T."/>
            <person name="Hug L.A."/>
            <person name="Sharon I."/>
            <person name="Castelle C.J."/>
            <person name="Probst A.J."/>
            <person name="Thomas B.C."/>
            <person name="Singh A."/>
            <person name="Wilkins M.J."/>
            <person name="Karaoz U."/>
            <person name="Brodie E.L."/>
            <person name="Williams K.H."/>
            <person name="Hubbard S.S."/>
            <person name="Banfield J.F."/>
        </authorList>
    </citation>
    <scope>NUCLEOTIDE SEQUENCE [LARGE SCALE GENOMIC DNA]</scope>
</reference>
<comment type="caution">
    <text evidence="2">The sequence shown here is derived from an EMBL/GenBank/DDBJ whole genome shotgun (WGS) entry which is preliminary data.</text>
</comment>
<keyword evidence="1" id="KW-0812">Transmembrane</keyword>
<evidence type="ECO:0000256" key="1">
    <source>
        <dbReference type="SAM" id="Phobius"/>
    </source>
</evidence>
<feature type="transmembrane region" description="Helical" evidence="1">
    <location>
        <begin position="28"/>
        <end position="45"/>
    </location>
</feature>
<dbReference type="EMBL" id="MHIH01000053">
    <property type="protein sequence ID" value="OGY47138.1"/>
    <property type="molecule type" value="Genomic_DNA"/>
</dbReference>
<dbReference type="Proteomes" id="UP000178747">
    <property type="component" value="Unassembled WGS sequence"/>
</dbReference>